<protein>
    <submittedName>
        <fullName evidence="6">Uncharacterized protein</fullName>
    </submittedName>
</protein>
<evidence type="ECO:0000256" key="5">
    <source>
        <dbReference type="SAM" id="MobiDB-lite"/>
    </source>
</evidence>
<dbReference type="InterPro" id="IPR019359">
    <property type="entry name" value="CCDC85"/>
</dbReference>
<evidence type="ECO:0000256" key="1">
    <source>
        <dbReference type="ARBA" id="ARBA00004536"/>
    </source>
</evidence>
<dbReference type="GO" id="GO:0005912">
    <property type="term" value="C:adherens junction"/>
    <property type="evidence" value="ECO:0007669"/>
    <property type="project" value="UniProtKB-SubCell"/>
</dbReference>
<dbReference type="AlphaFoldDB" id="A0A0D6LBR3"/>
<evidence type="ECO:0000313" key="7">
    <source>
        <dbReference type="Proteomes" id="UP000054495"/>
    </source>
</evidence>
<dbReference type="EMBL" id="KE125394">
    <property type="protein sequence ID" value="EPB68703.1"/>
    <property type="molecule type" value="Genomic_DNA"/>
</dbReference>
<proteinExistence type="inferred from homology"/>
<comment type="subcellular location">
    <subcellularLocation>
        <location evidence="1">Cell junction</location>
        <location evidence="1">Adherens junction</location>
    </subcellularLocation>
</comment>
<feature type="compositionally biased region" description="Basic and acidic residues" evidence="5">
    <location>
        <begin position="1"/>
        <end position="15"/>
    </location>
</feature>
<evidence type="ECO:0000313" key="6">
    <source>
        <dbReference type="EMBL" id="EPB68703.1"/>
    </source>
</evidence>
<evidence type="ECO:0000256" key="4">
    <source>
        <dbReference type="ARBA" id="ARBA00023054"/>
    </source>
</evidence>
<dbReference type="PANTHER" id="PTHR13546">
    <property type="entry name" value="RE60986P"/>
    <property type="match status" value="1"/>
</dbReference>
<organism evidence="6 7">
    <name type="scientific">Ancylostoma ceylanicum</name>
    <dbReference type="NCBI Taxonomy" id="53326"/>
    <lineage>
        <taxon>Eukaryota</taxon>
        <taxon>Metazoa</taxon>
        <taxon>Ecdysozoa</taxon>
        <taxon>Nematoda</taxon>
        <taxon>Chromadorea</taxon>
        <taxon>Rhabditida</taxon>
        <taxon>Rhabditina</taxon>
        <taxon>Rhabditomorpha</taxon>
        <taxon>Strongyloidea</taxon>
        <taxon>Ancylostomatidae</taxon>
        <taxon>Ancylostomatinae</taxon>
        <taxon>Ancylostoma</taxon>
    </lineage>
</organism>
<keyword evidence="4" id="KW-0175">Coiled coil</keyword>
<comment type="similarity">
    <text evidence="2">Belongs to the CCDC85 family.</text>
</comment>
<name>A0A0D6LBR3_9BILA</name>
<gene>
    <name evidence="6" type="ORF">ANCCEY_12205</name>
</gene>
<keyword evidence="3" id="KW-0965">Cell junction</keyword>
<dbReference type="PANTHER" id="PTHR13546:SF15">
    <property type="entry name" value="CCDC85"/>
    <property type="match status" value="1"/>
</dbReference>
<reference evidence="6 7" key="1">
    <citation type="submission" date="2013-05" db="EMBL/GenBank/DDBJ databases">
        <title>Draft genome of the parasitic nematode Anyclostoma ceylanicum.</title>
        <authorList>
            <person name="Mitreva M."/>
        </authorList>
    </citation>
    <scope>NUCLEOTIDE SEQUENCE [LARGE SCALE GENOMIC DNA]</scope>
</reference>
<feature type="region of interest" description="Disordered" evidence="5">
    <location>
        <begin position="1"/>
        <end position="21"/>
    </location>
</feature>
<keyword evidence="7" id="KW-1185">Reference proteome</keyword>
<dbReference type="Pfam" id="PF10226">
    <property type="entry name" value="CCDC85"/>
    <property type="match status" value="1"/>
</dbReference>
<accession>A0A0D6LBR3</accession>
<sequence>MHVNEIRMLKEDNKKLTSTNKEMSIYQQRLRELEERHTEVLRENDELKQLCLYLDEQRQRYGVYRNEDDRESEDLGCGSSERSEECDDSKEICDNPSINQQKVCSSSQIISES</sequence>
<dbReference type="Proteomes" id="UP000054495">
    <property type="component" value="Unassembled WGS sequence"/>
</dbReference>
<evidence type="ECO:0000256" key="2">
    <source>
        <dbReference type="ARBA" id="ARBA00009052"/>
    </source>
</evidence>
<evidence type="ECO:0000256" key="3">
    <source>
        <dbReference type="ARBA" id="ARBA00022949"/>
    </source>
</evidence>
<feature type="region of interest" description="Disordered" evidence="5">
    <location>
        <begin position="64"/>
        <end position="92"/>
    </location>
</feature>